<dbReference type="AlphaFoldDB" id="A0A3M0MGL6"/>
<organism evidence="1 2">
    <name type="scientific">Paracoccus alkanivorans</name>
    <dbReference type="NCBI Taxonomy" id="2116655"/>
    <lineage>
        <taxon>Bacteria</taxon>
        <taxon>Pseudomonadati</taxon>
        <taxon>Pseudomonadota</taxon>
        <taxon>Alphaproteobacteria</taxon>
        <taxon>Rhodobacterales</taxon>
        <taxon>Paracoccaceae</taxon>
        <taxon>Paracoccus</taxon>
    </lineage>
</organism>
<dbReference type="OrthoDB" id="7348044at2"/>
<protein>
    <submittedName>
        <fullName evidence="1">Uncharacterized protein</fullName>
    </submittedName>
</protein>
<accession>A0A3M0MGL6</accession>
<keyword evidence="2" id="KW-1185">Reference proteome</keyword>
<sequence length="182" mass="19912">MTRLAWIAITLLLLLATVGLDSHLDIREVMRDREWFLTRTGPEGAELQGVRGEVKAITAIIAQDAPDRALVHVRLGLAGPKEAREAWVDCRVSLRDGQNRVWLPLHANAADKMIEMLAPDGVNNRLCGPGLEVAQADRTIVSDQLFLVPVAVTEELTVHVSGFGTRPEALAMKVAPSIRMLP</sequence>
<dbReference type="Proteomes" id="UP000273516">
    <property type="component" value="Unassembled WGS sequence"/>
</dbReference>
<gene>
    <name evidence="1" type="ORF">C9E81_05780</name>
</gene>
<reference evidence="1 2" key="1">
    <citation type="submission" date="2018-07" db="EMBL/GenBank/DDBJ databases">
        <authorList>
            <person name="Zhang Y."/>
            <person name="Wang L."/>
            <person name="Ma S."/>
        </authorList>
    </citation>
    <scope>NUCLEOTIDE SEQUENCE [LARGE SCALE GENOMIC DNA]</scope>
    <source>
        <strain evidence="1 2">4-2</strain>
    </source>
</reference>
<evidence type="ECO:0000313" key="1">
    <source>
        <dbReference type="EMBL" id="RMC36203.1"/>
    </source>
</evidence>
<name>A0A3M0MGL6_9RHOB</name>
<evidence type="ECO:0000313" key="2">
    <source>
        <dbReference type="Proteomes" id="UP000273516"/>
    </source>
</evidence>
<proteinExistence type="predicted"/>
<dbReference type="EMBL" id="QOKZ01000002">
    <property type="protein sequence ID" value="RMC36203.1"/>
    <property type="molecule type" value="Genomic_DNA"/>
</dbReference>
<dbReference type="RefSeq" id="WP_122111368.1">
    <property type="nucleotide sequence ID" value="NZ_QOKZ01000002.1"/>
</dbReference>
<comment type="caution">
    <text evidence="1">The sequence shown here is derived from an EMBL/GenBank/DDBJ whole genome shotgun (WGS) entry which is preliminary data.</text>
</comment>